<comment type="caution">
    <text evidence="2">The sequence shown here is derived from an EMBL/GenBank/DDBJ whole genome shotgun (WGS) entry which is preliminary data.</text>
</comment>
<dbReference type="Proteomes" id="UP001164929">
    <property type="component" value="Chromosome 8"/>
</dbReference>
<feature type="compositionally biased region" description="Basic and acidic residues" evidence="1">
    <location>
        <begin position="387"/>
        <end position="400"/>
    </location>
</feature>
<evidence type="ECO:0008006" key="4">
    <source>
        <dbReference type="Google" id="ProtNLM"/>
    </source>
</evidence>
<evidence type="ECO:0000313" key="2">
    <source>
        <dbReference type="EMBL" id="KAJ6986811.1"/>
    </source>
</evidence>
<dbReference type="AlphaFoldDB" id="A0AAD6QC33"/>
<name>A0AAD6QC33_9ROSI</name>
<organism evidence="2 3">
    <name type="scientific">Populus alba x Populus x berolinensis</name>
    <dbReference type="NCBI Taxonomy" id="444605"/>
    <lineage>
        <taxon>Eukaryota</taxon>
        <taxon>Viridiplantae</taxon>
        <taxon>Streptophyta</taxon>
        <taxon>Embryophyta</taxon>
        <taxon>Tracheophyta</taxon>
        <taxon>Spermatophyta</taxon>
        <taxon>Magnoliopsida</taxon>
        <taxon>eudicotyledons</taxon>
        <taxon>Gunneridae</taxon>
        <taxon>Pentapetalae</taxon>
        <taxon>rosids</taxon>
        <taxon>fabids</taxon>
        <taxon>Malpighiales</taxon>
        <taxon>Salicaceae</taxon>
        <taxon>Saliceae</taxon>
        <taxon>Populus</taxon>
    </lineage>
</organism>
<evidence type="ECO:0000313" key="3">
    <source>
        <dbReference type="Proteomes" id="UP001164929"/>
    </source>
</evidence>
<accession>A0AAD6QC33</accession>
<proteinExistence type="predicted"/>
<keyword evidence="3" id="KW-1185">Reference proteome</keyword>
<dbReference type="PANTHER" id="PTHR11439:SF467">
    <property type="entry name" value="INTEGRASE CATALYTIC DOMAIN-CONTAINING PROTEIN"/>
    <property type="match status" value="1"/>
</dbReference>
<reference evidence="2" key="1">
    <citation type="journal article" date="2023" name="Mol. Ecol. Resour.">
        <title>Chromosome-level genome assembly of a triploid poplar Populus alba 'Berolinensis'.</title>
        <authorList>
            <person name="Chen S."/>
            <person name="Yu Y."/>
            <person name="Wang X."/>
            <person name="Wang S."/>
            <person name="Zhang T."/>
            <person name="Zhou Y."/>
            <person name="He R."/>
            <person name="Meng N."/>
            <person name="Wang Y."/>
            <person name="Liu W."/>
            <person name="Liu Z."/>
            <person name="Liu J."/>
            <person name="Guo Q."/>
            <person name="Huang H."/>
            <person name="Sederoff R.R."/>
            <person name="Wang G."/>
            <person name="Qu G."/>
            <person name="Chen S."/>
        </authorList>
    </citation>
    <scope>NUCLEOTIDE SEQUENCE</scope>
    <source>
        <strain evidence="2">SC-2020</strain>
    </source>
</reference>
<sequence length="409" mass="46187">MKDLGPANKILGMQIHQDRSKRKIWLSQKNYLKKILRRFNMQDCKPISTPLPVNFKLSSSMSPSNEAERMEMSRVPYASAVGSLIFAMICTRPDIAQAVGAASRYMANPGKEHWNTIKRILRYIEGTSDDALCYGGSEFTIRGYEEFVNWVSKLQTVVALSTTEAEYMAAAQACKEAIWMKKLMEELEHKQERILLYCDSQSALHIARNPAFHSRTKHIDVQYHFVLRSGKRWKCGFSEAQERNKREQEESESERGKVIPHNYELSVFSCGGCMSHELGDGGTASTLFSEQIEPLLFDGAIGNLFRTVGAVSKPEADLELHELANIISESQGNFLAREKPDGFLITSWSNLGLDDVNFGNRESVWLGICGKVELFGELLRSQVGHFPHESPDARGVDPRMSKQTSYPYK</sequence>
<gene>
    <name evidence="2" type="ORF">NC653_020140</name>
</gene>
<dbReference type="PANTHER" id="PTHR11439">
    <property type="entry name" value="GAG-POL-RELATED RETROTRANSPOSON"/>
    <property type="match status" value="1"/>
</dbReference>
<protein>
    <recommendedName>
        <fullName evidence="4">Retrovirus-related Pol polyprotein from transposon TNT 1-94</fullName>
    </recommendedName>
</protein>
<evidence type="ECO:0000256" key="1">
    <source>
        <dbReference type="SAM" id="MobiDB-lite"/>
    </source>
</evidence>
<dbReference type="CDD" id="cd09272">
    <property type="entry name" value="RNase_HI_RT_Ty1"/>
    <property type="match status" value="1"/>
</dbReference>
<dbReference type="EMBL" id="JAQIZT010000008">
    <property type="protein sequence ID" value="KAJ6986811.1"/>
    <property type="molecule type" value="Genomic_DNA"/>
</dbReference>
<feature type="region of interest" description="Disordered" evidence="1">
    <location>
        <begin position="387"/>
        <end position="409"/>
    </location>
</feature>